<protein>
    <submittedName>
        <fullName evidence="1">Uncharacterized protein</fullName>
    </submittedName>
</protein>
<proteinExistence type="predicted"/>
<gene>
    <name evidence="1" type="ORF">T01_3914</name>
</gene>
<evidence type="ECO:0000313" key="1">
    <source>
        <dbReference type="EMBL" id="KRY40079.1"/>
    </source>
</evidence>
<dbReference type="InParanoid" id="A0A0V1BT15"/>
<evidence type="ECO:0000313" key="2">
    <source>
        <dbReference type="Proteomes" id="UP000054776"/>
    </source>
</evidence>
<sequence length="60" mass="7020">MYLIYRSSHIRYPANLYCMISFKLRSFMAVFFNLGSSPFKGAYEGFREHANIDKLLTCIS</sequence>
<name>A0A0V1BT15_TRISP</name>
<accession>A0A0V1BT15</accession>
<dbReference type="EMBL" id="JYDH01000014">
    <property type="protein sequence ID" value="KRY40079.1"/>
    <property type="molecule type" value="Genomic_DNA"/>
</dbReference>
<dbReference type="AlphaFoldDB" id="A0A0V1BT15"/>
<comment type="caution">
    <text evidence="1">The sequence shown here is derived from an EMBL/GenBank/DDBJ whole genome shotgun (WGS) entry which is preliminary data.</text>
</comment>
<keyword evidence="2" id="KW-1185">Reference proteome</keyword>
<organism evidence="1 2">
    <name type="scientific">Trichinella spiralis</name>
    <name type="common">Trichina worm</name>
    <dbReference type="NCBI Taxonomy" id="6334"/>
    <lineage>
        <taxon>Eukaryota</taxon>
        <taxon>Metazoa</taxon>
        <taxon>Ecdysozoa</taxon>
        <taxon>Nematoda</taxon>
        <taxon>Enoplea</taxon>
        <taxon>Dorylaimia</taxon>
        <taxon>Trichinellida</taxon>
        <taxon>Trichinellidae</taxon>
        <taxon>Trichinella</taxon>
    </lineage>
</organism>
<dbReference type="Proteomes" id="UP000054776">
    <property type="component" value="Unassembled WGS sequence"/>
</dbReference>
<reference evidence="1 2" key="1">
    <citation type="submission" date="2015-01" db="EMBL/GenBank/DDBJ databases">
        <title>Evolution of Trichinella species and genotypes.</title>
        <authorList>
            <person name="Korhonen P.K."/>
            <person name="Edoardo P."/>
            <person name="Giuseppe L.R."/>
            <person name="Gasser R.B."/>
        </authorList>
    </citation>
    <scope>NUCLEOTIDE SEQUENCE [LARGE SCALE GENOMIC DNA]</scope>
    <source>
        <strain evidence="1">ISS3</strain>
    </source>
</reference>